<evidence type="ECO:0000313" key="10">
    <source>
        <dbReference type="EMBL" id="SHF58192.1"/>
    </source>
</evidence>
<proteinExistence type="inferred from homology"/>
<evidence type="ECO:0000313" key="11">
    <source>
        <dbReference type="Proteomes" id="UP000184406"/>
    </source>
</evidence>
<gene>
    <name evidence="10" type="ORF">SAMN03080594_105196</name>
</gene>
<dbReference type="Pfam" id="PF07715">
    <property type="entry name" value="Plug"/>
    <property type="match status" value="1"/>
</dbReference>
<dbReference type="AlphaFoldDB" id="A0A1M5CUX3"/>
<keyword evidence="4 7" id="KW-0812">Transmembrane</keyword>
<dbReference type="SUPFAM" id="SSF49464">
    <property type="entry name" value="Carboxypeptidase regulatory domain-like"/>
    <property type="match status" value="1"/>
</dbReference>
<dbReference type="EMBL" id="FQUX01000005">
    <property type="protein sequence ID" value="SHF58192.1"/>
    <property type="molecule type" value="Genomic_DNA"/>
</dbReference>
<evidence type="ECO:0000256" key="6">
    <source>
        <dbReference type="ARBA" id="ARBA00023237"/>
    </source>
</evidence>
<keyword evidence="3 7" id="KW-1134">Transmembrane beta strand</keyword>
<name>A0A1M5CUX3_9FLAO</name>
<dbReference type="InterPro" id="IPR008969">
    <property type="entry name" value="CarboxyPept-like_regulatory"/>
</dbReference>
<sequence length="1042" mass="116041">MRNLFKKVRCRVLLLITLFCTLCSVPAIGQDGFAVSGTVVDEFGVPLPGASIVEQGTTNGVVSDFDGNFSFEVANSNATLTISYIGFEEQRVPLNGNSVINVTMQSTASTLDEVVLVGYGAVKKKDLTGAISQVDAAALSDQSTNSVTDVLRGNVAGLSIGLSASPKGTSQIRIRGNNSLSAGSSPLIVVDGMIYNGDLSDIAPSDIDKLDVMKDASSAAVYGARGASGVILVTTKRGTSDKPTININTSVGIATDAYKERPYDAQGYVDWRTEVFKSINPQNTIDNPGRYDNPNNLPSGVTLDQWLAYDGSAGDPTRAWLNRIGFQDVEIENYLAGNSINWYDRIMQTGFRNDINTSISGRNGGLNYYWSIGRTSNEGIVNGEKFEALRSRLNLDAKITDWLTVGMNTQFAKRNEGFIAADRGQIERSSPWGSEFDDEGNIRLSPQDDNGAGAVNAFLAQKFNDRIDLDHTFNSRVYAKLKLPLGFSYEVGYTNRLEFQEYYNHASAASPQNVVGSAERQATKINEWQLDNILRWDKTIDKHSFNLMFLVYGEKYQSYFTRARANTFEPSDALGYSALELGTVQTVDSEDETSTGDAVMTRLNYNYDSRYLLTLTMRRDGYSAFGANNKRAYFPSIAGAWTISNESFFQSDFVNFLKLRLSYGENGNRDIGRFTALSRLGANKYLNVDAGGNVITVPTFDNGTQENTELRWERTKATNLGLDFSIANGVVEGSIEAYQNITNDLIVTRELPNIIGFNNVTTNLGEIENKGLEFTLATQNYNRENFQWNTSFNFSLNRNKIRKLYGDLDENGRELDDITNQRFIGQATDVIWGQEAIGIWQTNEAAQAAEYGVFPGDWKIRDVDNSGDFTVDDNVFQGHRSPRFSWAMSNRFTMLKNFDFSFEVYSNWGQKRVFNEAKNRNGFIDRTNSIQTPYWTPDNPINDYARLFSSDGSSNFAIWRDASFIRLSNITIAYRFPKPFLEKLSLQSLRLYANARNVAVYAPHWDFYDPEPTNIDGRNSNGSTDPSLPTPRFFTFGIDLSL</sequence>
<comment type="similarity">
    <text evidence="7">Belongs to the TonB-dependent receptor family.</text>
</comment>
<keyword evidence="8" id="KW-0732">Signal</keyword>
<dbReference type="InterPro" id="IPR039426">
    <property type="entry name" value="TonB-dep_rcpt-like"/>
</dbReference>
<dbReference type="NCBIfam" id="TIGR04056">
    <property type="entry name" value="OMP_RagA_SusC"/>
    <property type="match status" value="1"/>
</dbReference>
<dbReference type="InterPro" id="IPR023996">
    <property type="entry name" value="TonB-dep_OMP_SusC/RagA"/>
</dbReference>
<dbReference type="Gene3D" id="2.170.130.10">
    <property type="entry name" value="TonB-dependent receptor, plug domain"/>
    <property type="match status" value="1"/>
</dbReference>
<evidence type="ECO:0000256" key="7">
    <source>
        <dbReference type="PROSITE-ProRule" id="PRU01360"/>
    </source>
</evidence>
<dbReference type="GO" id="GO:0009279">
    <property type="term" value="C:cell outer membrane"/>
    <property type="evidence" value="ECO:0007669"/>
    <property type="project" value="UniProtKB-SubCell"/>
</dbReference>
<comment type="subcellular location">
    <subcellularLocation>
        <location evidence="1 7">Cell outer membrane</location>
        <topology evidence="1 7">Multi-pass membrane protein</topology>
    </subcellularLocation>
</comment>
<dbReference type="OrthoDB" id="9768177at2"/>
<dbReference type="Proteomes" id="UP000184406">
    <property type="component" value="Unassembled WGS sequence"/>
</dbReference>
<evidence type="ECO:0000256" key="2">
    <source>
        <dbReference type="ARBA" id="ARBA00022448"/>
    </source>
</evidence>
<feature type="chain" id="PRO_5009909393" evidence="8">
    <location>
        <begin position="30"/>
        <end position="1042"/>
    </location>
</feature>
<dbReference type="NCBIfam" id="TIGR04057">
    <property type="entry name" value="SusC_RagA_signa"/>
    <property type="match status" value="1"/>
</dbReference>
<keyword evidence="11" id="KW-1185">Reference proteome</keyword>
<dbReference type="Pfam" id="PF13715">
    <property type="entry name" value="CarbopepD_reg_2"/>
    <property type="match status" value="1"/>
</dbReference>
<feature type="domain" description="TonB-dependent receptor plug" evidence="9">
    <location>
        <begin position="123"/>
        <end position="230"/>
    </location>
</feature>
<evidence type="ECO:0000259" key="9">
    <source>
        <dbReference type="Pfam" id="PF07715"/>
    </source>
</evidence>
<reference evidence="11" key="1">
    <citation type="submission" date="2016-11" db="EMBL/GenBank/DDBJ databases">
        <authorList>
            <person name="Varghese N."/>
            <person name="Submissions S."/>
        </authorList>
    </citation>
    <scope>NUCLEOTIDE SEQUENCE [LARGE SCALE GENOMIC DNA]</scope>
    <source>
        <strain evidence="11">DSM 17539</strain>
    </source>
</reference>
<dbReference type="SUPFAM" id="SSF56935">
    <property type="entry name" value="Porins"/>
    <property type="match status" value="1"/>
</dbReference>
<accession>A0A1M5CUX3</accession>
<dbReference type="InterPro" id="IPR036942">
    <property type="entry name" value="Beta-barrel_TonB_sf"/>
</dbReference>
<organism evidence="10 11">
    <name type="scientific">Arenibacter palladensis</name>
    <dbReference type="NCBI Taxonomy" id="237373"/>
    <lineage>
        <taxon>Bacteria</taxon>
        <taxon>Pseudomonadati</taxon>
        <taxon>Bacteroidota</taxon>
        <taxon>Flavobacteriia</taxon>
        <taxon>Flavobacteriales</taxon>
        <taxon>Flavobacteriaceae</taxon>
        <taxon>Arenibacter</taxon>
    </lineage>
</organism>
<dbReference type="Gene3D" id="2.40.170.20">
    <property type="entry name" value="TonB-dependent receptor, beta-barrel domain"/>
    <property type="match status" value="1"/>
</dbReference>
<evidence type="ECO:0000256" key="1">
    <source>
        <dbReference type="ARBA" id="ARBA00004571"/>
    </source>
</evidence>
<dbReference type="Gene3D" id="2.60.40.1120">
    <property type="entry name" value="Carboxypeptidase-like, regulatory domain"/>
    <property type="match status" value="1"/>
</dbReference>
<dbReference type="InterPro" id="IPR023997">
    <property type="entry name" value="TonB-dep_OMP_SusC/RagA_CS"/>
</dbReference>
<dbReference type="RefSeq" id="WP_072863080.1">
    <property type="nucleotide sequence ID" value="NZ_FQUX01000005.1"/>
</dbReference>
<feature type="signal peptide" evidence="8">
    <location>
        <begin position="1"/>
        <end position="29"/>
    </location>
</feature>
<keyword evidence="5 7" id="KW-0472">Membrane</keyword>
<keyword evidence="2 7" id="KW-0813">Transport</keyword>
<dbReference type="PROSITE" id="PS52016">
    <property type="entry name" value="TONB_DEPENDENT_REC_3"/>
    <property type="match status" value="1"/>
</dbReference>
<evidence type="ECO:0000256" key="3">
    <source>
        <dbReference type="ARBA" id="ARBA00022452"/>
    </source>
</evidence>
<dbReference type="InterPro" id="IPR012910">
    <property type="entry name" value="Plug_dom"/>
</dbReference>
<dbReference type="InterPro" id="IPR037066">
    <property type="entry name" value="Plug_dom_sf"/>
</dbReference>
<evidence type="ECO:0000256" key="4">
    <source>
        <dbReference type="ARBA" id="ARBA00022692"/>
    </source>
</evidence>
<evidence type="ECO:0000256" key="5">
    <source>
        <dbReference type="ARBA" id="ARBA00023136"/>
    </source>
</evidence>
<keyword evidence="6 7" id="KW-0998">Cell outer membrane</keyword>
<evidence type="ECO:0000256" key="8">
    <source>
        <dbReference type="SAM" id="SignalP"/>
    </source>
</evidence>
<dbReference type="FunFam" id="2.60.40.1120:FF:000003">
    <property type="entry name" value="Outer membrane protein Omp121"/>
    <property type="match status" value="1"/>
</dbReference>
<protein>
    <submittedName>
        <fullName evidence="10">TonB-linked outer membrane protein, SusC/RagA family</fullName>
    </submittedName>
</protein>